<gene>
    <name evidence="6" type="ORF">PT974_07460</name>
</gene>
<keyword evidence="4 5" id="KW-0472">Membrane</keyword>
<dbReference type="Pfam" id="PF01544">
    <property type="entry name" value="CorA"/>
    <property type="match status" value="1"/>
</dbReference>
<evidence type="ECO:0008006" key="8">
    <source>
        <dbReference type="Google" id="ProtNLM"/>
    </source>
</evidence>
<dbReference type="Gene3D" id="1.20.58.340">
    <property type="entry name" value="Magnesium transport protein CorA, transmembrane region"/>
    <property type="match status" value="1"/>
</dbReference>
<evidence type="ECO:0000256" key="1">
    <source>
        <dbReference type="ARBA" id="ARBA00004141"/>
    </source>
</evidence>
<dbReference type="SUPFAM" id="SSF144083">
    <property type="entry name" value="Magnesium transport protein CorA, transmembrane region"/>
    <property type="match status" value="1"/>
</dbReference>
<keyword evidence="2 5" id="KW-0812">Transmembrane</keyword>
<feature type="transmembrane region" description="Helical" evidence="5">
    <location>
        <begin position="259"/>
        <end position="278"/>
    </location>
</feature>
<dbReference type="EMBL" id="JAVFKD010000012">
    <property type="protein sequence ID" value="KAK5994020.1"/>
    <property type="molecule type" value="Genomic_DNA"/>
</dbReference>
<name>A0ABR0SQK9_9HYPO</name>
<feature type="transmembrane region" description="Helical" evidence="5">
    <location>
        <begin position="226"/>
        <end position="247"/>
    </location>
</feature>
<organism evidence="6 7">
    <name type="scientific">Cladobotryum mycophilum</name>
    <dbReference type="NCBI Taxonomy" id="491253"/>
    <lineage>
        <taxon>Eukaryota</taxon>
        <taxon>Fungi</taxon>
        <taxon>Dikarya</taxon>
        <taxon>Ascomycota</taxon>
        <taxon>Pezizomycotina</taxon>
        <taxon>Sordariomycetes</taxon>
        <taxon>Hypocreomycetidae</taxon>
        <taxon>Hypocreales</taxon>
        <taxon>Hypocreaceae</taxon>
        <taxon>Cladobotryum</taxon>
    </lineage>
</organism>
<reference evidence="6 7" key="1">
    <citation type="submission" date="2024-01" db="EMBL/GenBank/DDBJ databases">
        <title>Complete genome of Cladobotryum mycophilum ATHUM6906.</title>
        <authorList>
            <person name="Christinaki A.C."/>
            <person name="Myridakis A.I."/>
            <person name="Kouvelis V.N."/>
        </authorList>
    </citation>
    <scope>NUCLEOTIDE SEQUENCE [LARGE SCALE GENOMIC DNA]</scope>
    <source>
        <strain evidence="6 7">ATHUM6906</strain>
    </source>
</reference>
<dbReference type="Proteomes" id="UP001338125">
    <property type="component" value="Unassembled WGS sequence"/>
</dbReference>
<proteinExistence type="predicted"/>
<dbReference type="InterPro" id="IPR045863">
    <property type="entry name" value="CorA_TM1_TM2"/>
</dbReference>
<accession>A0ABR0SQK9</accession>
<comment type="caution">
    <text evidence="6">The sequence shown here is derived from an EMBL/GenBank/DDBJ whole genome shotgun (WGS) entry which is preliminary data.</text>
</comment>
<sequence>MAAEGPASGPGTNIVWSDSGIGWTKDTDDKTITPLAQTWHEHHEDYRFLPVTYPKSETASVDNGQECISPHNLSAKYNAFLHQTAGENMAFYSLMELFRFAATTQLLFLNLVNGKLDFYTSLGTEKNKDVLQQLQELESVLYHHKRSMACVRERIGNFKKVTEGGHGKDSQGNVAGKKMLQDFDYLAGFSEELHSRTRNAIFILHSNISLTIAQATEAQGDRFEEIGFATFSFLPWGLTTGVFGMNLGVLIKEHVHWKWCVLVGVVLTAISFFIKVSFQVYSLQNLKHLGGIKVTVGSIKWWRGEEKIKMG</sequence>
<keyword evidence="7" id="KW-1185">Reference proteome</keyword>
<evidence type="ECO:0000256" key="3">
    <source>
        <dbReference type="ARBA" id="ARBA00022989"/>
    </source>
</evidence>
<keyword evidence="3 5" id="KW-1133">Transmembrane helix</keyword>
<evidence type="ECO:0000256" key="5">
    <source>
        <dbReference type="SAM" id="Phobius"/>
    </source>
</evidence>
<evidence type="ECO:0000313" key="6">
    <source>
        <dbReference type="EMBL" id="KAK5994020.1"/>
    </source>
</evidence>
<evidence type="ECO:0000256" key="4">
    <source>
        <dbReference type="ARBA" id="ARBA00023136"/>
    </source>
</evidence>
<dbReference type="InterPro" id="IPR002523">
    <property type="entry name" value="MgTranspt_CorA/ZnTranspt_ZntB"/>
</dbReference>
<evidence type="ECO:0000256" key="2">
    <source>
        <dbReference type="ARBA" id="ARBA00022692"/>
    </source>
</evidence>
<protein>
    <recommendedName>
        <fullName evidence="8">Magnesium transporter</fullName>
    </recommendedName>
</protein>
<evidence type="ECO:0000313" key="7">
    <source>
        <dbReference type="Proteomes" id="UP001338125"/>
    </source>
</evidence>
<comment type="subcellular location">
    <subcellularLocation>
        <location evidence="1">Membrane</location>
        <topology evidence="1">Multi-pass membrane protein</topology>
    </subcellularLocation>
</comment>